<dbReference type="EMBL" id="JANCYU010000063">
    <property type="protein sequence ID" value="KAK4528381.1"/>
    <property type="molecule type" value="Genomic_DNA"/>
</dbReference>
<reference evidence="1 2" key="1">
    <citation type="submission" date="2022-07" db="EMBL/GenBank/DDBJ databases">
        <title>Genome-wide signatures of adaptation to extreme environments.</title>
        <authorList>
            <person name="Cho C.H."/>
            <person name="Yoon H.S."/>
        </authorList>
    </citation>
    <scope>NUCLEOTIDE SEQUENCE [LARGE SCALE GENOMIC DNA]</scope>
    <source>
        <strain evidence="1 2">108.79 E11</strain>
    </source>
</reference>
<keyword evidence="2" id="KW-1185">Reference proteome</keyword>
<gene>
    <name evidence="1" type="ORF">GAYE_SCF55G6322</name>
</gene>
<dbReference type="AlphaFoldDB" id="A0AAV9IMT3"/>
<dbReference type="Proteomes" id="UP001300502">
    <property type="component" value="Unassembled WGS sequence"/>
</dbReference>
<comment type="caution">
    <text evidence="1">The sequence shown here is derived from an EMBL/GenBank/DDBJ whole genome shotgun (WGS) entry which is preliminary data.</text>
</comment>
<evidence type="ECO:0000313" key="2">
    <source>
        <dbReference type="Proteomes" id="UP001300502"/>
    </source>
</evidence>
<organism evidence="1 2">
    <name type="scientific">Galdieria yellowstonensis</name>
    <dbReference type="NCBI Taxonomy" id="3028027"/>
    <lineage>
        <taxon>Eukaryota</taxon>
        <taxon>Rhodophyta</taxon>
        <taxon>Bangiophyceae</taxon>
        <taxon>Galdieriales</taxon>
        <taxon>Galdieriaceae</taxon>
        <taxon>Galdieria</taxon>
    </lineage>
</organism>
<protein>
    <submittedName>
        <fullName evidence="1">Uncharacterized protein</fullName>
    </submittedName>
</protein>
<accession>A0AAV9IMT3</accession>
<proteinExistence type="predicted"/>
<sequence>MSASIVEECICFLFPCKVLFCDTKQQHNTCRHKLFCVAQRHPPRPRLTEEFYLSVGTTPRFTTKRKPGDLLYPIDNGNRNSKNHSLLLYDSLTRWLWLGWRNIWNLSFYTIKNMLDKWKSATKPAMVLRYPTKPSYVYPFKEWEPTTRTYYVNCFGEKRYIGYVGKVRRVDC</sequence>
<name>A0AAV9IMT3_9RHOD</name>
<evidence type="ECO:0000313" key="1">
    <source>
        <dbReference type="EMBL" id="KAK4528381.1"/>
    </source>
</evidence>